<dbReference type="GO" id="GO:0003824">
    <property type="term" value="F:catalytic activity"/>
    <property type="evidence" value="ECO:0007669"/>
    <property type="project" value="InterPro"/>
</dbReference>
<dbReference type="InterPro" id="IPR005135">
    <property type="entry name" value="Endo/exonuclease/phosphatase"/>
</dbReference>
<name>A0A078GD05_BRANA</name>
<evidence type="ECO:0000313" key="3">
    <source>
        <dbReference type="Proteomes" id="UP000028999"/>
    </source>
</evidence>
<evidence type="ECO:0000259" key="1">
    <source>
        <dbReference type="Pfam" id="PF03372"/>
    </source>
</evidence>
<dbReference type="EMBL" id="LK032158">
    <property type="protein sequence ID" value="CDY24385.1"/>
    <property type="molecule type" value="Genomic_DNA"/>
</dbReference>
<keyword evidence="3" id="KW-1185">Reference proteome</keyword>
<dbReference type="Gramene" id="CDY24385">
    <property type="protein sequence ID" value="CDY24385"/>
    <property type="gene ID" value="GSBRNA2T00026610001"/>
</dbReference>
<dbReference type="InterPro" id="IPR036691">
    <property type="entry name" value="Endo/exonu/phosph_ase_sf"/>
</dbReference>
<evidence type="ECO:0000313" key="2">
    <source>
        <dbReference type="EMBL" id="CDY24385.1"/>
    </source>
</evidence>
<protein>
    <submittedName>
        <fullName evidence="2">BnaCnng04520D protein</fullName>
    </submittedName>
</protein>
<dbReference type="SUPFAM" id="SSF56219">
    <property type="entry name" value="DNase I-like"/>
    <property type="match status" value="1"/>
</dbReference>
<dbReference type="Gene3D" id="3.60.10.10">
    <property type="entry name" value="Endonuclease/exonuclease/phosphatase"/>
    <property type="match status" value="1"/>
</dbReference>
<dbReference type="Proteomes" id="UP000028999">
    <property type="component" value="Unassembled WGS sequence"/>
</dbReference>
<sequence>MSVKLFFWNVRDLNDPDKHKPFVDWLSSQKPLFGALLETHIKEPFLHPIITKICYGRKYLSNHFSDPGGRIILIWKEPLVVQLLSQTRQQLTCSITLPNQTPIIYTAIYASNLSDERVEFWNDILLNHSALDLETKNWVVGGDFNQILFPLEHSNPAVDHTDSLMYQLQDCFLQAGLFDLRYLGPCHSWTNNQPESPIAKKLDRLLVNNTTISSYPHAVASFLPQETSDHTPCLLNLALFLPKTGTYPYKFQNYLTKHPGFA</sequence>
<dbReference type="PANTHER" id="PTHR33710">
    <property type="entry name" value="BNAC02G09200D PROTEIN"/>
    <property type="match status" value="1"/>
</dbReference>
<dbReference type="PaxDb" id="3708-A0A078GD05"/>
<dbReference type="AlphaFoldDB" id="A0A078GD05"/>
<reference evidence="2 3" key="1">
    <citation type="journal article" date="2014" name="Science">
        <title>Plant genetics. Early allopolyploid evolution in the post-Neolithic Brassica napus oilseed genome.</title>
        <authorList>
            <person name="Chalhoub B."/>
            <person name="Denoeud F."/>
            <person name="Liu S."/>
            <person name="Parkin I.A."/>
            <person name="Tang H."/>
            <person name="Wang X."/>
            <person name="Chiquet J."/>
            <person name="Belcram H."/>
            <person name="Tong C."/>
            <person name="Samans B."/>
            <person name="Correa M."/>
            <person name="Da Silva C."/>
            <person name="Just J."/>
            <person name="Falentin C."/>
            <person name="Koh C.S."/>
            <person name="Le Clainche I."/>
            <person name="Bernard M."/>
            <person name="Bento P."/>
            <person name="Noel B."/>
            <person name="Labadie K."/>
            <person name="Alberti A."/>
            <person name="Charles M."/>
            <person name="Arnaud D."/>
            <person name="Guo H."/>
            <person name="Daviaud C."/>
            <person name="Alamery S."/>
            <person name="Jabbari K."/>
            <person name="Zhao M."/>
            <person name="Edger P.P."/>
            <person name="Chelaifa H."/>
            <person name="Tack D."/>
            <person name="Lassalle G."/>
            <person name="Mestiri I."/>
            <person name="Schnel N."/>
            <person name="Le Paslier M.C."/>
            <person name="Fan G."/>
            <person name="Renault V."/>
            <person name="Bayer P.E."/>
            <person name="Golicz A.A."/>
            <person name="Manoli S."/>
            <person name="Lee T.H."/>
            <person name="Thi V.H."/>
            <person name="Chalabi S."/>
            <person name="Hu Q."/>
            <person name="Fan C."/>
            <person name="Tollenaere R."/>
            <person name="Lu Y."/>
            <person name="Battail C."/>
            <person name="Shen J."/>
            <person name="Sidebottom C.H."/>
            <person name="Wang X."/>
            <person name="Canaguier A."/>
            <person name="Chauveau A."/>
            <person name="Berard A."/>
            <person name="Deniot G."/>
            <person name="Guan M."/>
            <person name="Liu Z."/>
            <person name="Sun F."/>
            <person name="Lim Y.P."/>
            <person name="Lyons E."/>
            <person name="Town C.D."/>
            <person name="Bancroft I."/>
            <person name="Wang X."/>
            <person name="Meng J."/>
            <person name="Ma J."/>
            <person name="Pires J.C."/>
            <person name="King G.J."/>
            <person name="Brunel D."/>
            <person name="Delourme R."/>
            <person name="Renard M."/>
            <person name="Aury J.M."/>
            <person name="Adams K.L."/>
            <person name="Batley J."/>
            <person name="Snowdon R.J."/>
            <person name="Tost J."/>
            <person name="Edwards D."/>
            <person name="Zhou Y."/>
            <person name="Hua W."/>
            <person name="Sharpe A.G."/>
            <person name="Paterson A.H."/>
            <person name="Guan C."/>
            <person name="Wincker P."/>
        </authorList>
    </citation>
    <scope>NUCLEOTIDE SEQUENCE [LARGE SCALE GENOMIC DNA]</scope>
    <source>
        <strain evidence="3">cv. Darmor-bzh</strain>
    </source>
</reference>
<dbReference type="PANTHER" id="PTHR33710:SF77">
    <property type="entry name" value="DNASE I-LIKE SUPERFAMILY PROTEIN"/>
    <property type="match status" value="1"/>
</dbReference>
<dbReference type="OMA" id="TEECEDF"/>
<accession>A0A078GD05</accession>
<dbReference type="Pfam" id="PF03372">
    <property type="entry name" value="Exo_endo_phos"/>
    <property type="match status" value="1"/>
</dbReference>
<organism evidence="2 3">
    <name type="scientific">Brassica napus</name>
    <name type="common">Rape</name>
    <dbReference type="NCBI Taxonomy" id="3708"/>
    <lineage>
        <taxon>Eukaryota</taxon>
        <taxon>Viridiplantae</taxon>
        <taxon>Streptophyta</taxon>
        <taxon>Embryophyta</taxon>
        <taxon>Tracheophyta</taxon>
        <taxon>Spermatophyta</taxon>
        <taxon>Magnoliopsida</taxon>
        <taxon>eudicotyledons</taxon>
        <taxon>Gunneridae</taxon>
        <taxon>Pentapetalae</taxon>
        <taxon>rosids</taxon>
        <taxon>malvids</taxon>
        <taxon>Brassicales</taxon>
        <taxon>Brassicaceae</taxon>
        <taxon>Brassiceae</taxon>
        <taxon>Brassica</taxon>
    </lineage>
</organism>
<dbReference type="STRING" id="3708.A0A078GD05"/>
<proteinExistence type="predicted"/>
<gene>
    <name evidence="2" type="primary">BnaCnng04520D</name>
    <name evidence="2" type="ORF">GSBRNA2T00026610001</name>
</gene>
<feature type="domain" description="Endonuclease/exonuclease/phosphatase" evidence="1">
    <location>
        <begin position="8"/>
        <end position="230"/>
    </location>
</feature>